<evidence type="ECO:0000313" key="4">
    <source>
        <dbReference type="Proteomes" id="UP000054563"/>
    </source>
</evidence>
<feature type="transmembrane region" description="Helical" evidence="2">
    <location>
        <begin position="297"/>
        <end position="318"/>
    </location>
</feature>
<organism evidence="3 4">
    <name type="scientific">Coccidioides immitis H538.4</name>
    <dbReference type="NCBI Taxonomy" id="396776"/>
    <lineage>
        <taxon>Eukaryota</taxon>
        <taxon>Fungi</taxon>
        <taxon>Dikarya</taxon>
        <taxon>Ascomycota</taxon>
        <taxon>Pezizomycotina</taxon>
        <taxon>Eurotiomycetes</taxon>
        <taxon>Eurotiomycetidae</taxon>
        <taxon>Onygenales</taxon>
        <taxon>Onygenaceae</taxon>
        <taxon>Coccidioides</taxon>
    </lineage>
</organism>
<keyword evidence="2" id="KW-1133">Transmembrane helix</keyword>
<gene>
    <name evidence="3" type="ORF">CIHG_01294</name>
</gene>
<feature type="region of interest" description="Disordered" evidence="1">
    <location>
        <begin position="1"/>
        <end position="77"/>
    </location>
</feature>
<dbReference type="VEuPathDB" id="FungiDB:CIHG_01294"/>
<name>A0A0J8REZ2_COCIT</name>
<evidence type="ECO:0000256" key="2">
    <source>
        <dbReference type="SAM" id="Phobius"/>
    </source>
</evidence>
<dbReference type="AlphaFoldDB" id="A0A0J8REZ2"/>
<keyword evidence="2" id="KW-0472">Membrane</keyword>
<proteinExistence type="predicted"/>
<sequence length="432" mass="48913">MTASKAQAPAYAGNSSEIHLEAQNALEPSSVSGSFQPYTDDADFGGEDNPPAYTEYDESRPPVDGSRDDSINERIRSDEYDIPGARVLTSYREGKTYTISLAPYLSSNAEVLYKFFKLQAELPPQVFVSVKGTHTVSTKNRDKQSSTQTIIDFDFLIDGSDSVLPPVRCIDGVYKVMKVIQDNDGVSAYRGSRFRSTNRNWCKKKRIATALEGGQINIGPTLEEWCQRFCSDKSSVKSFTLHRDVVNWNFNLIRRQVISIIRSTNYCGTITVSPFIQQSRVTIYSPSLINRLRTSSFVWWTCVILQLWIITWPLLILLEKRYEIVRVEHHISRGGVYSSPGGSENDWVQTYTPAIKAAALGRRQGEVVTTADIPRARDMFMNRLDSESERERRQRIDRGEGTWADSVVDLVRGLSEAAHRWNVNQSWGSDEY</sequence>
<evidence type="ECO:0000256" key="1">
    <source>
        <dbReference type="SAM" id="MobiDB-lite"/>
    </source>
</evidence>
<protein>
    <submittedName>
        <fullName evidence="3">Uncharacterized protein</fullName>
    </submittedName>
</protein>
<reference evidence="4" key="1">
    <citation type="journal article" date="2010" name="Genome Res.">
        <title>Population genomic sequencing of Coccidioides fungi reveals recent hybridization and transposon control.</title>
        <authorList>
            <person name="Neafsey D.E."/>
            <person name="Barker B.M."/>
            <person name="Sharpton T.J."/>
            <person name="Stajich J.E."/>
            <person name="Park D.J."/>
            <person name="Whiston E."/>
            <person name="Hung C.-Y."/>
            <person name="McMahan C."/>
            <person name="White J."/>
            <person name="Sykes S."/>
            <person name="Heiman D."/>
            <person name="Young S."/>
            <person name="Zeng Q."/>
            <person name="Abouelleil A."/>
            <person name="Aftuck L."/>
            <person name="Bessette D."/>
            <person name="Brown A."/>
            <person name="FitzGerald M."/>
            <person name="Lui A."/>
            <person name="Macdonald J.P."/>
            <person name="Priest M."/>
            <person name="Orbach M.J."/>
            <person name="Galgiani J.N."/>
            <person name="Kirkland T.N."/>
            <person name="Cole G.T."/>
            <person name="Birren B.W."/>
            <person name="Henn M.R."/>
            <person name="Taylor J.W."/>
            <person name="Rounsley S.D."/>
        </authorList>
    </citation>
    <scope>NUCLEOTIDE SEQUENCE [LARGE SCALE GENOMIC DNA]</scope>
    <source>
        <strain evidence="4">H538.4</strain>
    </source>
</reference>
<feature type="compositionally biased region" description="Basic and acidic residues" evidence="1">
    <location>
        <begin position="57"/>
        <end position="77"/>
    </location>
</feature>
<feature type="compositionally biased region" description="Polar residues" evidence="1">
    <location>
        <begin position="26"/>
        <end position="37"/>
    </location>
</feature>
<dbReference type="EMBL" id="DS016983">
    <property type="protein sequence ID" value="KMU83512.1"/>
    <property type="molecule type" value="Genomic_DNA"/>
</dbReference>
<dbReference type="Proteomes" id="UP000054563">
    <property type="component" value="Unassembled WGS sequence"/>
</dbReference>
<dbReference type="PANTHER" id="PTHR37848">
    <property type="entry name" value="EXPRESSED PROTEIN"/>
    <property type="match status" value="1"/>
</dbReference>
<accession>A0A0J8REZ2</accession>
<evidence type="ECO:0000313" key="3">
    <source>
        <dbReference type="EMBL" id="KMU83512.1"/>
    </source>
</evidence>
<dbReference type="PANTHER" id="PTHR37848:SF1">
    <property type="entry name" value="SUN DOMAIN-CONTAINING PROTEIN"/>
    <property type="match status" value="1"/>
</dbReference>
<keyword evidence="2" id="KW-0812">Transmembrane</keyword>
<dbReference type="OrthoDB" id="203796at2759"/>